<accession>A0ABV2RUZ8</accession>
<dbReference type="Pfam" id="PF18864">
    <property type="entry name" value="AbiTii"/>
    <property type="match status" value="1"/>
</dbReference>
<dbReference type="EMBL" id="JBEPTQ010000002">
    <property type="protein sequence ID" value="MET4720779.1"/>
    <property type="molecule type" value="Genomic_DNA"/>
</dbReference>
<evidence type="ECO:0000313" key="2">
    <source>
        <dbReference type="EMBL" id="MET4720779.1"/>
    </source>
</evidence>
<protein>
    <recommendedName>
        <fullName evidence="1">AbiTii domain-containing protein</fullName>
    </recommendedName>
</protein>
<gene>
    <name evidence="2" type="ORF">ABIF63_004885</name>
</gene>
<reference evidence="2 3" key="1">
    <citation type="submission" date="2024-06" db="EMBL/GenBank/DDBJ databases">
        <title>Genomic Encyclopedia of Type Strains, Phase V (KMG-V): Genome sequencing to study the core and pangenomes of soil and plant-associated prokaryotes.</title>
        <authorList>
            <person name="Whitman W."/>
        </authorList>
    </citation>
    <scope>NUCLEOTIDE SEQUENCE [LARGE SCALE GENOMIC DNA]</scope>
    <source>
        <strain evidence="2 3">USDA 160</strain>
    </source>
</reference>
<proteinExistence type="predicted"/>
<dbReference type="RefSeq" id="WP_248888410.1">
    <property type="nucleotide sequence ID" value="NZ_CP066351.1"/>
</dbReference>
<dbReference type="Proteomes" id="UP001549291">
    <property type="component" value="Unassembled WGS sequence"/>
</dbReference>
<comment type="caution">
    <text evidence="2">The sequence shown here is derived from an EMBL/GenBank/DDBJ whole genome shotgun (WGS) entry which is preliminary data.</text>
</comment>
<dbReference type="InterPro" id="IPR041304">
    <property type="entry name" value="AbiTii"/>
</dbReference>
<keyword evidence="3" id="KW-1185">Reference proteome</keyword>
<feature type="domain" description="AbiTii" evidence="1">
    <location>
        <begin position="3"/>
        <end position="177"/>
    </location>
</feature>
<name>A0ABV2RUZ8_BRAJP</name>
<evidence type="ECO:0000259" key="1">
    <source>
        <dbReference type="Pfam" id="PF18864"/>
    </source>
</evidence>
<sequence>MNSLIEEIQREALDLTIPVSTLLRKVRLAAAKLKLDTVEEWVTNELSGYEETVPAYRILRGTVRYNNGYTGWQMLLGDTSSFSQKGNGQSISQIESMLEPTGNQTFHIPFSGKLAEMIGKAAGGGQASYALFIDRAQLSGVLSAVRNLVLDWAINLEKAGIKGDGMSFSEREKKIAESSPSSITIGTINSLVGSIGSHNSVGSITIGSFSIDAARSVVPQLRGNAAALAKLTADPAGFSERLQKVEQELMSSKPDPSSVKATLTDIRAALSGAAGNLIASGALTLLNNVLGTGVPA</sequence>
<organism evidence="2 3">
    <name type="scientific">Bradyrhizobium japonicum</name>
    <dbReference type="NCBI Taxonomy" id="375"/>
    <lineage>
        <taxon>Bacteria</taxon>
        <taxon>Pseudomonadati</taxon>
        <taxon>Pseudomonadota</taxon>
        <taxon>Alphaproteobacteria</taxon>
        <taxon>Hyphomicrobiales</taxon>
        <taxon>Nitrobacteraceae</taxon>
        <taxon>Bradyrhizobium</taxon>
    </lineage>
</organism>
<evidence type="ECO:0000313" key="3">
    <source>
        <dbReference type="Proteomes" id="UP001549291"/>
    </source>
</evidence>